<keyword evidence="7 11" id="KW-1133">Transmembrane helix</keyword>
<feature type="region of interest" description="Disordered" evidence="10">
    <location>
        <begin position="344"/>
        <end position="376"/>
    </location>
</feature>
<dbReference type="AlphaFoldDB" id="A0A0P7BTD1"/>
<comment type="subcellular location">
    <subcellularLocation>
        <location evidence="2">Golgi apparatus membrane</location>
        <topology evidence="2">Multi-pass membrane protein</topology>
    </subcellularLocation>
</comment>
<dbReference type="Pfam" id="PF09335">
    <property type="entry name" value="VTT_dom"/>
    <property type="match status" value="1"/>
</dbReference>
<evidence type="ECO:0000256" key="7">
    <source>
        <dbReference type="ARBA" id="ARBA00022989"/>
    </source>
</evidence>
<comment type="caution">
    <text evidence="13">The sequence shown here is derived from an EMBL/GenBank/DDBJ whole genome shotgun (WGS) entry which is preliminary data.</text>
</comment>
<dbReference type="InterPro" id="IPR051076">
    <property type="entry name" value="Golgi_membrane_TVP38/TMEM64"/>
</dbReference>
<dbReference type="InterPro" id="IPR032816">
    <property type="entry name" value="VTT_dom"/>
</dbReference>
<evidence type="ECO:0000256" key="5">
    <source>
        <dbReference type="ARBA" id="ARBA00020673"/>
    </source>
</evidence>
<keyword evidence="6 11" id="KW-0812">Transmembrane</keyword>
<evidence type="ECO:0000256" key="2">
    <source>
        <dbReference type="ARBA" id="ARBA00004653"/>
    </source>
</evidence>
<evidence type="ECO:0000256" key="11">
    <source>
        <dbReference type="SAM" id="Phobius"/>
    </source>
</evidence>
<keyword evidence="9 11" id="KW-0472">Membrane</keyword>
<sequence>MPADYNSTAQALALSPSRGSSPSPSLPPWSSSSSSAAAARRRLSNPLARPYASSSFVGRIVASAQLLGEQVLKMYLRLTPLQRLLAAVGFVAAAVFGILALVYSHSFFAWLTPYAQSWREMPAGWLIIFCIIFATSFPPIVGYSTAATISGFVYGFPWGWPVVSAGCTLGALGAFMASRTILSGYVDRMVGKDHRFVALGQVLRQEGIWYLTAIRFCPLPFSLSNGFLATIPSVTPLAFGLSTAFSSPKLLVHVFIGSRLALLAEKGDSMSAGDKAINYLSMAIGGAVGLTVGLIIYRRTMARAAELARIDVHGPAAEEGEAGYEDADSSSLIDPDDAAVLMSEDDISLWGRDDDGYRDADDDEEVPLSKKNVRHE</sequence>
<dbReference type="Proteomes" id="UP000050424">
    <property type="component" value="Unassembled WGS sequence"/>
</dbReference>
<evidence type="ECO:0000256" key="4">
    <source>
        <dbReference type="ARBA" id="ARBA00013533"/>
    </source>
</evidence>
<dbReference type="GO" id="GO:0000022">
    <property type="term" value="P:mitotic spindle elongation"/>
    <property type="evidence" value="ECO:0007669"/>
    <property type="project" value="TreeGrafter"/>
</dbReference>
<accession>A0A0P7BTD1</accession>
<evidence type="ECO:0000256" key="9">
    <source>
        <dbReference type="ARBA" id="ARBA00023136"/>
    </source>
</evidence>
<comment type="function">
    <text evidence="1">Golgi membrane protein involved in vesicular trafficking and spindle migration.</text>
</comment>
<evidence type="ECO:0000256" key="1">
    <source>
        <dbReference type="ARBA" id="ARBA00002978"/>
    </source>
</evidence>
<feature type="compositionally biased region" description="Low complexity" evidence="10">
    <location>
        <begin position="11"/>
        <end position="33"/>
    </location>
</feature>
<feature type="transmembrane region" description="Helical" evidence="11">
    <location>
        <begin position="123"/>
        <end position="146"/>
    </location>
</feature>
<dbReference type="GO" id="GO:0016192">
    <property type="term" value="P:vesicle-mediated transport"/>
    <property type="evidence" value="ECO:0007669"/>
    <property type="project" value="TreeGrafter"/>
</dbReference>
<dbReference type="EMBL" id="LKCW01000016">
    <property type="protein sequence ID" value="KPM44675.1"/>
    <property type="molecule type" value="Genomic_DNA"/>
</dbReference>
<evidence type="ECO:0000256" key="6">
    <source>
        <dbReference type="ARBA" id="ARBA00022692"/>
    </source>
</evidence>
<dbReference type="OrthoDB" id="166803at2759"/>
<dbReference type="STRING" id="78410.A0A0P7BTD1"/>
<evidence type="ECO:0000256" key="8">
    <source>
        <dbReference type="ARBA" id="ARBA00023034"/>
    </source>
</evidence>
<dbReference type="GO" id="GO:0000139">
    <property type="term" value="C:Golgi membrane"/>
    <property type="evidence" value="ECO:0007669"/>
    <property type="project" value="UniProtKB-SubCell"/>
</dbReference>
<protein>
    <recommendedName>
        <fullName evidence="4">Golgi apparatus membrane protein TVP38</fullName>
    </recommendedName>
    <alternativeName>
        <fullName evidence="5">Golgi apparatus membrane protein tvp38</fullName>
    </alternativeName>
</protein>
<feature type="transmembrane region" description="Helical" evidence="11">
    <location>
        <begin position="84"/>
        <end position="111"/>
    </location>
</feature>
<feature type="domain" description="VTT" evidence="12">
    <location>
        <begin position="144"/>
        <end position="258"/>
    </location>
</feature>
<feature type="region of interest" description="Disordered" evidence="10">
    <location>
        <begin position="1"/>
        <end position="33"/>
    </location>
</feature>
<evidence type="ECO:0000256" key="3">
    <source>
        <dbReference type="ARBA" id="ARBA00008640"/>
    </source>
</evidence>
<feature type="transmembrane region" description="Helical" evidence="11">
    <location>
        <begin position="276"/>
        <end position="297"/>
    </location>
</feature>
<gene>
    <name evidence="13" type="ORF">AK830_g1843</name>
</gene>
<keyword evidence="8" id="KW-0333">Golgi apparatus</keyword>
<keyword evidence="14" id="KW-1185">Reference proteome</keyword>
<evidence type="ECO:0000313" key="14">
    <source>
        <dbReference type="Proteomes" id="UP000050424"/>
    </source>
</evidence>
<dbReference type="PANTHER" id="PTHR47549">
    <property type="entry name" value="GOLGI APPARATUS MEMBRANE PROTEIN TVP38-RELATED"/>
    <property type="match status" value="1"/>
</dbReference>
<name>A0A0P7BTD1_9HYPO</name>
<feature type="transmembrane region" description="Helical" evidence="11">
    <location>
        <begin position="158"/>
        <end position="182"/>
    </location>
</feature>
<evidence type="ECO:0000256" key="10">
    <source>
        <dbReference type="SAM" id="MobiDB-lite"/>
    </source>
</evidence>
<organism evidence="13 14">
    <name type="scientific">Neonectria ditissima</name>
    <dbReference type="NCBI Taxonomy" id="78410"/>
    <lineage>
        <taxon>Eukaryota</taxon>
        <taxon>Fungi</taxon>
        <taxon>Dikarya</taxon>
        <taxon>Ascomycota</taxon>
        <taxon>Pezizomycotina</taxon>
        <taxon>Sordariomycetes</taxon>
        <taxon>Hypocreomycetidae</taxon>
        <taxon>Hypocreales</taxon>
        <taxon>Nectriaceae</taxon>
        <taxon>Neonectria</taxon>
    </lineage>
</organism>
<evidence type="ECO:0000313" key="13">
    <source>
        <dbReference type="EMBL" id="KPM44675.1"/>
    </source>
</evidence>
<comment type="similarity">
    <text evidence="3">Belongs to the TVP38/TMEM64 family.</text>
</comment>
<reference evidence="13 14" key="1">
    <citation type="submission" date="2015-09" db="EMBL/GenBank/DDBJ databases">
        <title>Draft genome of a European isolate of the apple canker pathogen Neonectria ditissima.</title>
        <authorList>
            <person name="Gomez-Cortecero A."/>
            <person name="Harrison R.J."/>
            <person name="Armitage A.D."/>
        </authorList>
    </citation>
    <scope>NUCLEOTIDE SEQUENCE [LARGE SCALE GENOMIC DNA]</scope>
    <source>
        <strain evidence="13 14">R09/05</strain>
    </source>
</reference>
<proteinExistence type="inferred from homology"/>
<dbReference type="PANTHER" id="PTHR47549:SF1">
    <property type="entry name" value="GOLGI APPARATUS MEMBRANE PROTEIN TVP38"/>
    <property type="match status" value="1"/>
</dbReference>
<feature type="compositionally biased region" description="Polar residues" evidence="10">
    <location>
        <begin position="1"/>
        <end position="10"/>
    </location>
</feature>
<evidence type="ECO:0000259" key="12">
    <source>
        <dbReference type="Pfam" id="PF09335"/>
    </source>
</evidence>